<organism evidence="1 2">
    <name type="scientific">Dermatophilus congolensis</name>
    <dbReference type="NCBI Taxonomy" id="1863"/>
    <lineage>
        <taxon>Bacteria</taxon>
        <taxon>Bacillati</taxon>
        <taxon>Actinomycetota</taxon>
        <taxon>Actinomycetes</taxon>
        <taxon>Micrococcales</taxon>
        <taxon>Dermatophilaceae</taxon>
        <taxon>Dermatophilus</taxon>
    </lineage>
</organism>
<dbReference type="OrthoDB" id="3266223at2"/>
<dbReference type="AlphaFoldDB" id="A0A239VQW8"/>
<dbReference type="InterPro" id="IPR047681">
    <property type="entry name" value="PPA1309-like"/>
</dbReference>
<dbReference type="EMBL" id="LT906453">
    <property type="protein sequence ID" value="SNV24024.1"/>
    <property type="molecule type" value="Genomic_DNA"/>
</dbReference>
<name>A0A239VQW8_9MICO</name>
<sequence>MTDVTDNTPTNGIISNPLLDCLIEAEKHVAAAGWEQPPRLFALVHTTRLIEMEPALATQLGTPTDPTALSSIEQEGIETAFGHGPLTDPTNLDSLLSSLAWPEEVHGVALAIERLVLPPSAAENLPTQPEKLAQAAATHPDRIEVRLMAGVTRDGQATCLLRQRAHDTDDKVAIGHDIAPDLINALSTTLVPDEE</sequence>
<dbReference type="RefSeq" id="WP_034400398.1">
    <property type="nucleotide sequence ID" value="NZ_LT906453.1"/>
</dbReference>
<dbReference type="GeneID" id="63460143"/>
<accession>A0A239VQW8</accession>
<keyword evidence="2" id="KW-1185">Reference proteome</keyword>
<reference evidence="1 2" key="1">
    <citation type="submission" date="2017-06" db="EMBL/GenBank/DDBJ databases">
        <authorList>
            <consortium name="Pathogen Informatics"/>
        </authorList>
    </citation>
    <scope>NUCLEOTIDE SEQUENCE [LARGE SCALE GENOMIC DNA]</scope>
    <source>
        <strain evidence="1 2">NCTC13039</strain>
    </source>
</reference>
<evidence type="ECO:0000313" key="1">
    <source>
        <dbReference type="EMBL" id="SNV24024.1"/>
    </source>
</evidence>
<protein>
    <submittedName>
        <fullName evidence="1">Uncharacterized protein</fullName>
    </submittedName>
</protein>
<dbReference type="KEGG" id="dco:SAMEA4475696_1963"/>
<evidence type="ECO:0000313" key="2">
    <source>
        <dbReference type="Proteomes" id="UP000242637"/>
    </source>
</evidence>
<dbReference type="Proteomes" id="UP000242637">
    <property type="component" value="Chromosome 1"/>
</dbReference>
<gene>
    <name evidence="1" type="ORF">SAMEA4475696_01963</name>
</gene>
<dbReference type="NCBIfam" id="NF040618">
    <property type="entry name" value="PPA1309_fam"/>
    <property type="match status" value="1"/>
</dbReference>
<proteinExistence type="predicted"/>
<dbReference type="STRING" id="1121387.GCA_000429885_00331"/>